<comment type="caution">
    <text evidence="2">The sequence shown here is derived from an EMBL/GenBank/DDBJ whole genome shotgun (WGS) entry which is preliminary data.</text>
</comment>
<keyword evidence="3" id="KW-1185">Reference proteome</keyword>
<dbReference type="STRING" id="1423773.FD30_GL000166"/>
<sequence length="108" mass="11870">MGIGRFVAGVTVAAGVGLATYLALTQQDPLTWGRQVKRQATHTAQQFDNVKTAQDRVASDAQKLAQAIEDGTQTLNTIQTQIDKFQFKVAPRVAKIEETLDHLEQSQF</sequence>
<dbReference type="GeneID" id="84782157"/>
<evidence type="ECO:0000256" key="1">
    <source>
        <dbReference type="SAM" id="Phobius"/>
    </source>
</evidence>
<protein>
    <submittedName>
        <fullName evidence="2">Uncharacterized protein</fullName>
    </submittedName>
</protein>
<evidence type="ECO:0000313" key="3">
    <source>
        <dbReference type="Proteomes" id="UP000051162"/>
    </source>
</evidence>
<keyword evidence="1" id="KW-0472">Membrane</keyword>
<accession>A0A0R1JR47</accession>
<keyword evidence="1" id="KW-0812">Transmembrane</keyword>
<evidence type="ECO:0000313" key="2">
    <source>
        <dbReference type="EMBL" id="KRK73789.1"/>
    </source>
</evidence>
<name>A0A0R1JR47_9LACO</name>
<dbReference type="PATRIC" id="fig|1423773.3.peg.168"/>
<feature type="transmembrane region" description="Helical" evidence="1">
    <location>
        <begin position="6"/>
        <end position="24"/>
    </location>
</feature>
<organism evidence="2 3">
    <name type="scientific">Levilactobacillus namurensis DSM 19117</name>
    <dbReference type="NCBI Taxonomy" id="1423773"/>
    <lineage>
        <taxon>Bacteria</taxon>
        <taxon>Bacillati</taxon>
        <taxon>Bacillota</taxon>
        <taxon>Bacilli</taxon>
        <taxon>Lactobacillales</taxon>
        <taxon>Lactobacillaceae</taxon>
        <taxon>Levilactobacillus</taxon>
    </lineage>
</organism>
<proteinExistence type="predicted"/>
<dbReference type="AlphaFoldDB" id="A0A0R1JR47"/>
<dbReference type="Proteomes" id="UP000051162">
    <property type="component" value="Unassembled WGS sequence"/>
</dbReference>
<gene>
    <name evidence="2" type="ORF">FD30_GL000166</name>
</gene>
<dbReference type="RefSeq" id="WP_056944552.1">
    <property type="nucleotide sequence ID" value="NZ_AZDT01000053.1"/>
</dbReference>
<dbReference type="EMBL" id="AZDT01000053">
    <property type="protein sequence ID" value="KRK73789.1"/>
    <property type="molecule type" value="Genomic_DNA"/>
</dbReference>
<reference evidence="2 3" key="1">
    <citation type="journal article" date="2015" name="Genome Announc.">
        <title>Expanding the biotechnology potential of lactobacilli through comparative genomics of 213 strains and associated genera.</title>
        <authorList>
            <person name="Sun Z."/>
            <person name="Harris H.M."/>
            <person name="McCann A."/>
            <person name="Guo C."/>
            <person name="Argimon S."/>
            <person name="Zhang W."/>
            <person name="Yang X."/>
            <person name="Jeffery I.B."/>
            <person name="Cooney J.C."/>
            <person name="Kagawa T.F."/>
            <person name="Liu W."/>
            <person name="Song Y."/>
            <person name="Salvetti E."/>
            <person name="Wrobel A."/>
            <person name="Rasinkangas P."/>
            <person name="Parkhill J."/>
            <person name="Rea M.C."/>
            <person name="O'Sullivan O."/>
            <person name="Ritari J."/>
            <person name="Douillard F.P."/>
            <person name="Paul Ross R."/>
            <person name="Yang R."/>
            <person name="Briner A.E."/>
            <person name="Felis G.E."/>
            <person name="de Vos W.M."/>
            <person name="Barrangou R."/>
            <person name="Klaenhammer T.R."/>
            <person name="Caufield P.W."/>
            <person name="Cui Y."/>
            <person name="Zhang H."/>
            <person name="O'Toole P.W."/>
        </authorList>
    </citation>
    <scope>NUCLEOTIDE SEQUENCE [LARGE SCALE GENOMIC DNA]</scope>
    <source>
        <strain evidence="2 3">DSM 19117</strain>
    </source>
</reference>
<keyword evidence="1" id="KW-1133">Transmembrane helix</keyword>
<dbReference type="OrthoDB" id="2297036at2"/>